<organism evidence="2 3">
    <name type="scientific">Peteryoungia algae</name>
    <dbReference type="NCBI Taxonomy" id="2919917"/>
    <lineage>
        <taxon>Bacteria</taxon>
        <taxon>Pseudomonadati</taxon>
        <taxon>Pseudomonadota</taxon>
        <taxon>Alphaproteobacteria</taxon>
        <taxon>Hyphomicrobiales</taxon>
        <taxon>Rhizobiaceae</taxon>
        <taxon>Peteryoungia</taxon>
    </lineage>
</organism>
<feature type="compositionally biased region" description="Basic residues" evidence="1">
    <location>
        <begin position="17"/>
        <end position="29"/>
    </location>
</feature>
<gene>
    <name evidence="2" type="ORF">MKJ03_10095</name>
</gene>
<geneLocation type="plasmid" evidence="2">
    <name>unnamed</name>
</geneLocation>
<evidence type="ECO:0000313" key="2">
    <source>
        <dbReference type="EMBL" id="MCJ8238681.1"/>
    </source>
</evidence>
<keyword evidence="3" id="KW-1185">Reference proteome</keyword>
<comment type="caution">
    <text evidence="2">The sequence shown here is derived from an EMBL/GenBank/DDBJ whole genome shotgun (WGS) entry which is preliminary data.</text>
</comment>
<protein>
    <submittedName>
        <fullName evidence="2">Uncharacterized protein</fullName>
    </submittedName>
</protein>
<name>A0ABT0CZY3_9HYPH</name>
<accession>A0ABT0CZY3</accession>
<proteinExistence type="predicted"/>
<evidence type="ECO:0000313" key="3">
    <source>
        <dbReference type="Proteomes" id="UP001522662"/>
    </source>
</evidence>
<dbReference type="RefSeq" id="WP_245136481.1">
    <property type="nucleotide sequence ID" value="NZ_CP128477.1"/>
</dbReference>
<sequence length="103" mass="12156">MRKSRKQKLENQAKRQSNLRKLSREKRRPNRDDLARVLLWQMITAAKGRSRPEKALSKVCDSLLTELLKQGFSEHETEQVFWELAQKYDPALSPFRPKRHLGA</sequence>
<dbReference type="Proteomes" id="UP001522662">
    <property type="component" value="Unassembled WGS sequence"/>
</dbReference>
<keyword evidence="2" id="KW-0614">Plasmid</keyword>
<reference evidence="2 3" key="1">
    <citation type="submission" date="2022-03" db="EMBL/GenBank/DDBJ databases">
        <title>Rhizobium SSM4.3 sp. nov., isolated from Sediment (Gouqi Island).</title>
        <authorList>
            <person name="Chen G."/>
        </authorList>
    </citation>
    <scope>NUCLEOTIDE SEQUENCE [LARGE SCALE GENOMIC DNA]</scope>
    <source>
        <strain evidence="2 3">SSM4.3</strain>
        <plasmid evidence="2">unnamed</plasmid>
    </source>
</reference>
<feature type="region of interest" description="Disordered" evidence="1">
    <location>
        <begin position="1"/>
        <end position="30"/>
    </location>
</feature>
<evidence type="ECO:0000256" key="1">
    <source>
        <dbReference type="SAM" id="MobiDB-lite"/>
    </source>
</evidence>
<dbReference type="EMBL" id="JALAYX010000002">
    <property type="protein sequence ID" value="MCJ8238681.1"/>
    <property type="molecule type" value="Genomic_DNA"/>
</dbReference>